<gene>
    <name evidence="1" type="ORF">UFOPK2761_02461</name>
</gene>
<accession>A0A6J6UEQ8</accession>
<dbReference type="EMBL" id="CAEZYQ010000021">
    <property type="protein sequence ID" value="CAB4758351.1"/>
    <property type="molecule type" value="Genomic_DNA"/>
</dbReference>
<name>A0A6J6UEQ8_9ZZZZ</name>
<proteinExistence type="predicted"/>
<organism evidence="1">
    <name type="scientific">freshwater metagenome</name>
    <dbReference type="NCBI Taxonomy" id="449393"/>
    <lineage>
        <taxon>unclassified sequences</taxon>
        <taxon>metagenomes</taxon>
        <taxon>ecological metagenomes</taxon>
    </lineage>
</organism>
<dbReference type="AlphaFoldDB" id="A0A6J6UEQ8"/>
<protein>
    <submittedName>
        <fullName evidence="1">Unannotated protein</fullName>
    </submittedName>
</protein>
<evidence type="ECO:0000313" key="1">
    <source>
        <dbReference type="EMBL" id="CAB4758351.1"/>
    </source>
</evidence>
<reference evidence="1" key="1">
    <citation type="submission" date="2020-05" db="EMBL/GenBank/DDBJ databases">
        <authorList>
            <person name="Chiriac C."/>
            <person name="Salcher M."/>
            <person name="Ghai R."/>
            <person name="Kavagutti S V."/>
        </authorList>
    </citation>
    <scope>NUCLEOTIDE SEQUENCE</scope>
</reference>
<sequence>MTAPGDTPAPVTLYATVQEIPPDHRGGYTLGRDELVVEDVDYDQALAAARRRVPEGWRIIALRVEREPVAAT</sequence>